<proteinExistence type="predicted"/>
<evidence type="ECO:0008006" key="2">
    <source>
        <dbReference type="Google" id="ProtNLM"/>
    </source>
</evidence>
<organism evidence="1">
    <name type="scientific">marine sediment metagenome</name>
    <dbReference type="NCBI Taxonomy" id="412755"/>
    <lineage>
        <taxon>unclassified sequences</taxon>
        <taxon>metagenomes</taxon>
        <taxon>ecological metagenomes</taxon>
    </lineage>
</organism>
<dbReference type="NCBIfam" id="NF047446">
    <property type="entry name" value="barrel_OmpL47"/>
    <property type="match status" value="1"/>
</dbReference>
<dbReference type="Gene3D" id="2.60.40.10">
    <property type="entry name" value="Immunoglobulins"/>
    <property type="match status" value="1"/>
</dbReference>
<dbReference type="AlphaFoldDB" id="X1HE89"/>
<comment type="caution">
    <text evidence="1">The sequence shown here is derived from an EMBL/GenBank/DDBJ whole genome shotgun (WGS) entry which is preliminary data.</text>
</comment>
<dbReference type="InterPro" id="IPR013783">
    <property type="entry name" value="Ig-like_fold"/>
</dbReference>
<dbReference type="EMBL" id="BARU01033531">
    <property type="protein sequence ID" value="GAH68491.1"/>
    <property type="molecule type" value="Genomic_DNA"/>
</dbReference>
<dbReference type="Gene3D" id="3.30.1920.20">
    <property type="match status" value="1"/>
</dbReference>
<protein>
    <recommendedName>
        <fullName evidence="2">Ig-like domain-containing protein</fullName>
    </recommendedName>
</protein>
<sequence>MTPIIPPIVLPIPTIQRCLWYQYSEDGAEWTDWTSYGTDTEAPWSWSFTGVDGYYEFYSIAVDDYGNVEEPPSTADTSTGLDMVPPVTTIILDGTMGENDWYVSSVTVTLSATDELSGVESTWYQVDSGNWKIYTKLFTVSGDGHHTIYY</sequence>
<accession>X1HE89</accession>
<dbReference type="InterPro" id="IPR058094">
    <property type="entry name" value="Ig-like_OmpL47-like"/>
</dbReference>
<gene>
    <name evidence="1" type="ORF">S03H2_52746</name>
</gene>
<name>X1HE89_9ZZZZ</name>
<reference evidence="1" key="1">
    <citation type="journal article" date="2014" name="Front. Microbiol.">
        <title>High frequency of phylogenetically diverse reductive dehalogenase-homologous genes in deep subseafloor sedimentary metagenomes.</title>
        <authorList>
            <person name="Kawai M."/>
            <person name="Futagami T."/>
            <person name="Toyoda A."/>
            <person name="Takaki Y."/>
            <person name="Nishi S."/>
            <person name="Hori S."/>
            <person name="Arai W."/>
            <person name="Tsubouchi T."/>
            <person name="Morono Y."/>
            <person name="Uchiyama I."/>
            <person name="Ito T."/>
            <person name="Fujiyama A."/>
            <person name="Inagaki F."/>
            <person name="Takami H."/>
        </authorList>
    </citation>
    <scope>NUCLEOTIDE SEQUENCE</scope>
    <source>
        <strain evidence="1">Expedition CK06-06</strain>
    </source>
</reference>
<feature type="non-terminal residue" evidence="1">
    <location>
        <position position="150"/>
    </location>
</feature>
<evidence type="ECO:0000313" key="1">
    <source>
        <dbReference type="EMBL" id="GAH68491.1"/>
    </source>
</evidence>